<dbReference type="Pfam" id="PF08544">
    <property type="entry name" value="GHMP_kinases_C"/>
    <property type="match status" value="1"/>
</dbReference>
<proteinExistence type="inferred from homology"/>
<feature type="active site" evidence="9">
    <location>
        <position position="160"/>
    </location>
</feature>
<dbReference type="EC" id="2.7.1.148" evidence="2 9"/>
<evidence type="ECO:0000313" key="13">
    <source>
        <dbReference type="Proteomes" id="UP000184287"/>
    </source>
</evidence>
<dbReference type="GO" id="GO:0016114">
    <property type="term" value="P:terpenoid biosynthetic process"/>
    <property type="evidence" value="ECO:0007669"/>
    <property type="project" value="UniProtKB-UniRule"/>
</dbReference>
<dbReference type="InterPro" id="IPR020568">
    <property type="entry name" value="Ribosomal_Su5_D2-typ_SF"/>
</dbReference>
<dbReference type="PANTHER" id="PTHR43527">
    <property type="entry name" value="4-DIPHOSPHOCYTIDYL-2-C-METHYL-D-ERYTHRITOL KINASE, CHLOROPLASTIC"/>
    <property type="match status" value="1"/>
</dbReference>
<keyword evidence="4 9" id="KW-0808">Transferase</keyword>
<keyword evidence="5 9" id="KW-0547">Nucleotide-binding</keyword>
<dbReference type="GO" id="GO:0019288">
    <property type="term" value="P:isopentenyl diphosphate biosynthetic process, methylerythritol 4-phosphate pathway"/>
    <property type="evidence" value="ECO:0007669"/>
    <property type="project" value="UniProtKB-UniRule"/>
</dbReference>
<dbReference type="InterPro" id="IPR006204">
    <property type="entry name" value="GHMP_kinase_N_dom"/>
</dbReference>
<dbReference type="Gene3D" id="3.30.230.10">
    <property type="match status" value="1"/>
</dbReference>
<dbReference type="Pfam" id="PF00288">
    <property type="entry name" value="GHMP_kinases_N"/>
    <property type="match status" value="1"/>
</dbReference>
<sequence>MFKSFLFFGLQSASFVLIYVSLSYNQKPMLAFANAKINLGLHVTGKRADGYHNLETIFYPVKIYDVIETLDAEVLSCTIRGTDIPGDTKDNICLRAYHLLKNDFDLPPQHLCLLKNIPIGAGLGGGSADAAFLIKLLNEKFRLSLSNEQMEDYARKLGADCAFFIRNEAVYAEGKGDEFSEVSIDLNEYFLVLVKPGIHVSTAEAYDGIKPALPVTSLKDLIHLPLSDWKAELKNDFEASVFLKYPEIENIKNNLYHNGAIYASMSGSGSCVYAIFKSAVKLPELERTNKVFYNV</sequence>
<dbReference type="SUPFAM" id="SSF54211">
    <property type="entry name" value="Ribosomal protein S5 domain 2-like"/>
    <property type="match status" value="1"/>
</dbReference>
<dbReference type="STRING" id="288992.SAMN04488522_104545"/>
<dbReference type="PIRSF" id="PIRSF010376">
    <property type="entry name" value="IspE"/>
    <property type="match status" value="1"/>
</dbReference>
<dbReference type="InterPro" id="IPR014721">
    <property type="entry name" value="Ribsml_uS5_D2-typ_fold_subgr"/>
</dbReference>
<reference evidence="13" key="1">
    <citation type="submission" date="2016-11" db="EMBL/GenBank/DDBJ databases">
        <authorList>
            <person name="Varghese N."/>
            <person name="Submissions S."/>
        </authorList>
    </citation>
    <scope>NUCLEOTIDE SEQUENCE [LARGE SCALE GENOMIC DNA]</scope>
    <source>
        <strain evidence="13">DSM 16990</strain>
    </source>
</reference>
<dbReference type="Proteomes" id="UP000184287">
    <property type="component" value="Unassembled WGS sequence"/>
</dbReference>
<comment type="similarity">
    <text evidence="1 9">Belongs to the GHMP kinase family. IspE subfamily.</text>
</comment>
<keyword evidence="7 9" id="KW-0067">ATP-binding</keyword>
<dbReference type="AlphaFoldDB" id="A0A1M5H837"/>
<dbReference type="HAMAP" id="MF_00061">
    <property type="entry name" value="IspE"/>
    <property type="match status" value="1"/>
</dbReference>
<evidence type="ECO:0000256" key="8">
    <source>
        <dbReference type="ARBA" id="ARBA00032554"/>
    </source>
</evidence>
<comment type="catalytic activity">
    <reaction evidence="9">
        <text>4-CDP-2-C-methyl-D-erythritol + ATP = 4-CDP-2-C-methyl-D-erythritol 2-phosphate + ADP + H(+)</text>
        <dbReference type="Rhea" id="RHEA:18437"/>
        <dbReference type="ChEBI" id="CHEBI:15378"/>
        <dbReference type="ChEBI" id="CHEBI:30616"/>
        <dbReference type="ChEBI" id="CHEBI:57823"/>
        <dbReference type="ChEBI" id="CHEBI:57919"/>
        <dbReference type="ChEBI" id="CHEBI:456216"/>
        <dbReference type="EC" id="2.7.1.148"/>
    </reaction>
</comment>
<evidence type="ECO:0000256" key="6">
    <source>
        <dbReference type="ARBA" id="ARBA00022777"/>
    </source>
</evidence>
<keyword evidence="13" id="KW-1185">Reference proteome</keyword>
<dbReference type="SUPFAM" id="SSF55060">
    <property type="entry name" value="GHMP Kinase, C-terminal domain"/>
    <property type="match status" value="1"/>
</dbReference>
<protein>
    <recommendedName>
        <fullName evidence="3 9">4-diphosphocytidyl-2-C-methyl-D-erythritol kinase</fullName>
        <shortName evidence="9">CMK</shortName>
        <ecNumber evidence="2 9">2.7.1.148</ecNumber>
    </recommendedName>
    <alternativeName>
        <fullName evidence="8 9">4-(cytidine-5'-diphospho)-2-C-methyl-D-erythritol kinase</fullName>
    </alternativeName>
</protein>
<dbReference type="InterPro" id="IPR036554">
    <property type="entry name" value="GHMP_kinase_C_sf"/>
</dbReference>
<dbReference type="EMBL" id="FQUQ01000004">
    <property type="protein sequence ID" value="SHG12157.1"/>
    <property type="molecule type" value="Genomic_DNA"/>
</dbReference>
<feature type="domain" description="GHMP kinase C-terminal" evidence="11">
    <location>
        <begin position="232"/>
        <end position="281"/>
    </location>
</feature>
<organism evidence="12 13">
    <name type="scientific">Pedobacter caeni</name>
    <dbReference type="NCBI Taxonomy" id="288992"/>
    <lineage>
        <taxon>Bacteria</taxon>
        <taxon>Pseudomonadati</taxon>
        <taxon>Bacteroidota</taxon>
        <taxon>Sphingobacteriia</taxon>
        <taxon>Sphingobacteriales</taxon>
        <taxon>Sphingobacteriaceae</taxon>
        <taxon>Pedobacter</taxon>
    </lineage>
</organism>
<keyword evidence="6 9" id="KW-0418">Kinase</keyword>
<name>A0A1M5H837_9SPHI</name>
<evidence type="ECO:0000256" key="7">
    <source>
        <dbReference type="ARBA" id="ARBA00022840"/>
    </source>
</evidence>
<dbReference type="NCBIfam" id="TIGR00154">
    <property type="entry name" value="ispE"/>
    <property type="match status" value="1"/>
</dbReference>
<evidence type="ECO:0000259" key="11">
    <source>
        <dbReference type="Pfam" id="PF08544"/>
    </source>
</evidence>
<keyword evidence="9" id="KW-0414">Isoprene biosynthesis</keyword>
<evidence type="ECO:0000256" key="5">
    <source>
        <dbReference type="ARBA" id="ARBA00022741"/>
    </source>
</evidence>
<gene>
    <name evidence="9" type="primary">ispE</name>
    <name evidence="12" type="ORF">SAMN04488522_104545</name>
</gene>
<evidence type="ECO:0000313" key="12">
    <source>
        <dbReference type="EMBL" id="SHG12157.1"/>
    </source>
</evidence>
<evidence type="ECO:0000256" key="3">
    <source>
        <dbReference type="ARBA" id="ARBA00017473"/>
    </source>
</evidence>
<dbReference type="GO" id="GO:0005524">
    <property type="term" value="F:ATP binding"/>
    <property type="evidence" value="ECO:0007669"/>
    <property type="project" value="UniProtKB-UniRule"/>
</dbReference>
<accession>A0A1M5H837</accession>
<dbReference type="InterPro" id="IPR004424">
    <property type="entry name" value="IspE"/>
</dbReference>
<feature type="binding site" evidence="9">
    <location>
        <begin position="118"/>
        <end position="128"/>
    </location>
    <ligand>
        <name>ATP</name>
        <dbReference type="ChEBI" id="CHEBI:30616"/>
    </ligand>
</feature>
<dbReference type="InterPro" id="IPR013750">
    <property type="entry name" value="GHMP_kinase_C_dom"/>
</dbReference>
<evidence type="ECO:0000256" key="1">
    <source>
        <dbReference type="ARBA" id="ARBA00009684"/>
    </source>
</evidence>
<feature type="active site" evidence="9">
    <location>
        <position position="36"/>
    </location>
</feature>
<dbReference type="PANTHER" id="PTHR43527:SF2">
    <property type="entry name" value="4-DIPHOSPHOCYTIDYL-2-C-METHYL-D-ERYTHRITOL KINASE, CHLOROPLASTIC"/>
    <property type="match status" value="1"/>
</dbReference>
<dbReference type="Gene3D" id="3.30.70.890">
    <property type="entry name" value="GHMP kinase, C-terminal domain"/>
    <property type="match status" value="1"/>
</dbReference>
<comment type="function">
    <text evidence="9">Catalyzes the phosphorylation of the position 2 hydroxy group of 4-diphosphocytidyl-2C-methyl-D-erythritol.</text>
</comment>
<dbReference type="GO" id="GO:0050515">
    <property type="term" value="F:4-(cytidine 5'-diphospho)-2-C-methyl-D-erythritol kinase activity"/>
    <property type="evidence" value="ECO:0007669"/>
    <property type="project" value="UniProtKB-UniRule"/>
</dbReference>
<comment type="pathway">
    <text evidence="9">Isoprenoid biosynthesis; isopentenyl diphosphate biosynthesis via DXP pathway; isopentenyl diphosphate from 1-deoxy-D-xylulose 5-phosphate: step 3/6.</text>
</comment>
<evidence type="ECO:0000256" key="4">
    <source>
        <dbReference type="ARBA" id="ARBA00022679"/>
    </source>
</evidence>
<evidence type="ECO:0000259" key="10">
    <source>
        <dbReference type="Pfam" id="PF00288"/>
    </source>
</evidence>
<feature type="domain" description="GHMP kinase N-terminal" evidence="10">
    <location>
        <begin position="91"/>
        <end position="165"/>
    </location>
</feature>
<evidence type="ECO:0000256" key="9">
    <source>
        <dbReference type="HAMAP-Rule" id="MF_00061"/>
    </source>
</evidence>
<dbReference type="UniPathway" id="UPA00056">
    <property type="reaction ID" value="UER00094"/>
</dbReference>
<evidence type="ECO:0000256" key="2">
    <source>
        <dbReference type="ARBA" id="ARBA00012052"/>
    </source>
</evidence>